<keyword evidence="4 7" id="KW-0032">Aminotransferase</keyword>
<dbReference type="GO" id="GO:0030170">
    <property type="term" value="F:pyridoxal phosphate binding"/>
    <property type="evidence" value="ECO:0007669"/>
    <property type="project" value="InterPro"/>
</dbReference>
<keyword evidence="5 7" id="KW-0808">Transferase</keyword>
<comment type="similarity">
    <text evidence="2 7">Belongs to the class-I pyridoxal-phosphate-dependent aminotransferase family.</text>
</comment>
<evidence type="ECO:0000256" key="8">
    <source>
        <dbReference type="SAM" id="MobiDB-lite"/>
    </source>
</evidence>
<evidence type="ECO:0000256" key="3">
    <source>
        <dbReference type="ARBA" id="ARBA00011738"/>
    </source>
</evidence>
<dbReference type="Gene3D" id="3.90.1150.10">
    <property type="entry name" value="Aspartate Aminotransferase, domain 1"/>
    <property type="match status" value="1"/>
</dbReference>
<dbReference type="PROSITE" id="PS00105">
    <property type="entry name" value="AA_TRANSFER_CLASS_1"/>
    <property type="match status" value="1"/>
</dbReference>
<dbReference type="EC" id="2.6.1.-" evidence="7"/>
<dbReference type="Gene3D" id="3.40.640.10">
    <property type="entry name" value="Type I PLP-dependent aspartate aminotransferase-like (Major domain)"/>
    <property type="match status" value="1"/>
</dbReference>
<feature type="region of interest" description="Disordered" evidence="8">
    <location>
        <begin position="1"/>
        <end position="43"/>
    </location>
</feature>
<dbReference type="RefSeq" id="WP_011571087.1">
    <property type="nucleotide sequence ID" value="NC_017459.1"/>
</dbReference>
<dbReference type="InterPro" id="IPR015424">
    <property type="entry name" value="PyrdxlP-dep_Trfase"/>
</dbReference>
<keyword evidence="6" id="KW-0663">Pyridoxal phosphate</keyword>
<accession>G0LIE4</accession>
<reference evidence="10 11" key="1">
    <citation type="journal article" date="2011" name="PLoS ONE">
        <title>Haloquadratum walsbyi: limited diversity in a global pond.</title>
        <authorList>
            <person name="Dyall-Smith M."/>
            <person name="Pfeiffer F."/>
            <person name="Klee K."/>
            <person name="Palm P."/>
            <person name="Gross K."/>
            <person name="Schuster S.C."/>
            <person name="Rampp M."/>
            <person name="Oesterhelt D."/>
        </authorList>
    </citation>
    <scope>NUCLEOTIDE SEQUENCE [LARGE SCALE GENOMIC DNA]</scope>
    <source>
        <strain evidence="11">DSM 16854 / JCM 12705 / C23</strain>
    </source>
</reference>
<dbReference type="CDD" id="cd00609">
    <property type="entry name" value="AAT_like"/>
    <property type="match status" value="1"/>
</dbReference>
<evidence type="ECO:0000256" key="1">
    <source>
        <dbReference type="ARBA" id="ARBA00001933"/>
    </source>
</evidence>
<dbReference type="KEGG" id="hwc:Hqrw_1949"/>
<dbReference type="GO" id="GO:0006520">
    <property type="term" value="P:amino acid metabolic process"/>
    <property type="evidence" value="ECO:0007669"/>
    <property type="project" value="InterPro"/>
</dbReference>
<dbReference type="EMBL" id="FR746099">
    <property type="protein sequence ID" value="CCC39864.1"/>
    <property type="molecule type" value="Genomic_DNA"/>
</dbReference>
<name>G0LIE4_HALWC</name>
<evidence type="ECO:0000256" key="4">
    <source>
        <dbReference type="ARBA" id="ARBA00022576"/>
    </source>
</evidence>
<proteinExistence type="inferred from homology"/>
<evidence type="ECO:0000256" key="6">
    <source>
        <dbReference type="ARBA" id="ARBA00022898"/>
    </source>
</evidence>
<dbReference type="GeneID" id="12446658"/>
<evidence type="ECO:0000313" key="10">
    <source>
        <dbReference type="EMBL" id="CCC39864.1"/>
    </source>
</evidence>
<organism evidence="10 11">
    <name type="scientific">Haloquadratum walsbyi (strain DSM 16854 / JCM 12705 / C23)</name>
    <dbReference type="NCBI Taxonomy" id="768065"/>
    <lineage>
        <taxon>Archaea</taxon>
        <taxon>Methanobacteriati</taxon>
        <taxon>Methanobacteriota</taxon>
        <taxon>Stenosarchaea group</taxon>
        <taxon>Halobacteria</taxon>
        <taxon>Halobacteriales</taxon>
        <taxon>Haloferacaceae</taxon>
        <taxon>Haloquadratum</taxon>
    </lineage>
</organism>
<evidence type="ECO:0000313" key="11">
    <source>
        <dbReference type="Proteomes" id="UP000007954"/>
    </source>
</evidence>
<protein>
    <recommendedName>
        <fullName evidence="7">Aminotransferase</fullName>
        <ecNumber evidence="7">2.6.1.-</ecNumber>
    </recommendedName>
</protein>
<dbReference type="InterPro" id="IPR015421">
    <property type="entry name" value="PyrdxlP-dep_Trfase_major"/>
</dbReference>
<dbReference type="InterPro" id="IPR004838">
    <property type="entry name" value="NHTrfase_class1_PyrdxlP-BS"/>
</dbReference>
<gene>
    <name evidence="10" type="primary">aspC3</name>
    <name evidence="10" type="ordered locus">Hqrw_1949</name>
</gene>
<dbReference type="PANTHER" id="PTHR46383">
    <property type="entry name" value="ASPARTATE AMINOTRANSFERASE"/>
    <property type="match status" value="1"/>
</dbReference>
<comment type="subunit">
    <text evidence="3">Homodimer.</text>
</comment>
<evidence type="ECO:0000256" key="7">
    <source>
        <dbReference type="RuleBase" id="RU000481"/>
    </source>
</evidence>
<dbReference type="Pfam" id="PF00155">
    <property type="entry name" value="Aminotran_1_2"/>
    <property type="match status" value="1"/>
</dbReference>
<dbReference type="PANTHER" id="PTHR46383:SF3">
    <property type="entry name" value="ASPARTATE AMINOTRANSFERASE-RELATED"/>
    <property type="match status" value="1"/>
</dbReference>
<sequence>MTDRQGHSASSIESEQANDEIRNPDHTSGNIHRLSQRAKQTPPSGIRRFFELADEMDDIVSLGVGEPDFSAPWAARSAAIDALERGKTSYTANRGRSDLRANISEHVKQYDLEYDPDEEILVTAGASEAVDLAMRALVDPGETVAVPKPSYISYAPSVTFAGGEVRSVPTRAETDFTLTYEDLTAANASEASALVLCYPNNPTGAVMTRDELRDVATFAREHDLFVLSDEIYSALRYDDEHVSIATLPEMRERTLVFNGFSKAYAMTGMRLGYALGPQEVIDAMNRIHQYTMLSAPTTAQAAAMEAINSCEPAVEKMRQAFDRRRQFVISRFNELGMDCFEAKGAFYVFPKCPPGWEDDEEFAEALIHEERVALVPGRVFGDGGEGHLRVSYASGMDDLKTALTRIESFLESYPTSASLEVSDTA</sequence>
<evidence type="ECO:0000256" key="2">
    <source>
        <dbReference type="ARBA" id="ARBA00007441"/>
    </source>
</evidence>
<evidence type="ECO:0000256" key="5">
    <source>
        <dbReference type="ARBA" id="ARBA00022679"/>
    </source>
</evidence>
<dbReference type="SUPFAM" id="SSF53383">
    <property type="entry name" value="PLP-dependent transferases"/>
    <property type="match status" value="1"/>
</dbReference>
<dbReference type="AlphaFoldDB" id="G0LIE4"/>
<dbReference type="HOGENOM" id="CLU_017584_4_3_2"/>
<dbReference type="InterPro" id="IPR004839">
    <property type="entry name" value="Aminotransferase_I/II_large"/>
</dbReference>
<comment type="cofactor">
    <cofactor evidence="1 7">
        <name>pyridoxal 5'-phosphate</name>
        <dbReference type="ChEBI" id="CHEBI:597326"/>
    </cofactor>
</comment>
<dbReference type="FunFam" id="3.40.640.10:FF:000033">
    <property type="entry name" value="Aspartate aminotransferase"/>
    <property type="match status" value="1"/>
</dbReference>
<dbReference type="GO" id="GO:0008483">
    <property type="term" value="F:transaminase activity"/>
    <property type="evidence" value="ECO:0007669"/>
    <property type="project" value="UniProtKB-KW"/>
</dbReference>
<dbReference type="Proteomes" id="UP000007954">
    <property type="component" value="Chromosome"/>
</dbReference>
<dbReference type="InterPro" id="IPR015422">
    <property type="entry name" value="PyrdxlP-dep_Trfase_small"/>
</dbReference>
<evidence type="ECO:0000259" key="9">
    <source>
        <dbReference type="Pfam" id="PF00155"/>
    </source>
</evidence>
<feature type="domain" description="Aminotransferase class I/classII large" evidence="9">
    <location>
        <begin position="58"/>
        <end position="405"/>
    </location>
</feature>
<dbReference type="InterPro" id="IPR050596">
    <property type="entry name" value="AspAT/PAT-like"/>
</dbReference>